<dbReference type="SMART" id="SM00984">
    <property type="entry name" value="UDPG_MGDP_dh_C"/>
    <property type="match status" value="1"/>
</dbReference>
<comment type="similarity">
    <text evidence="7">Belongs to the UDP-glucose/GDP-mannose dehydrogenase family.</text>
</comment>
<evidence type="ECO:0000256" key="7">
    <source>
        <dbReference type="PIRNR" id="PIRNR000124"/>
    </source>
</evidence>
<proteinExistence type="inferred from homology"/>
<dbReference type="PIRSF" id="PIRSF500136">
    <property type="entry name" value="UDP_ManNAc_DH"/>
    <property type="match status" value="1"/>
</dbReference>
<evidence type="ECO:0000259" key="8">
    <source>
        <dbReference type="SMART" id="SM00984"/>
    </source>
</evidence>
<keyword evidence="4" id="KW-0520">NAD</keyword>
<protein>
    <recommendedName>
        <fullName evidence="2">UDP-N-acetyl-D-mannosamine dehydrogenase</fullName>
        <ecNumber evidence="1">1.1.1.336</ecNumber>
    </recommendedName>
    <alternativeName>
        <fullName evidence="5">UDP-ManNAc 6-dehydrogenase</fullName>
    </alternativeName>
</protein>
<evidence type="ECO:0000313" key="9">
    <source>
        <dbReference type="EMBL" id="MXR19611.1"/>
    </source>
</evidence>
<dbReference type="EMBL" id="WUUU01000010">
    <property type="protein sequence ID" value="MXR19611.1"/>
    <property type="molecule type" value="Genomic_DNA"/>
</dbReference>
<dbReference type="InterPro" id="IPR017476">
    <property type="entry name" value="UDP-Glc/GDP-Man"/>
</dbReference>
<dbReference type="Gene3D" id="3.40.50.720">
    <property type="entry name" value="NAD(P)-binding Rossmann-like Domain"/>
    <property type="match status" value="2"/>
</dbReference>
<gene>
    <name evidence="9" type="ORF">GRX66_02940</name>
</gene>
<dbReference type="NCBIfam" id="TIGR03026">
    <property type="entry name" value="NDP-sugDHase"/>
    <property type="match status" value="1"/>
</dbReference>
<dbReference type="InterPro" id="IPR028359">
    <property type="entry name" value="UDP_ManNAc/GlcNAc_DH"/>
</dbReference>
<dbReference type="GO" id="GO:0051287">
    <property type="term" value="F:NAD binding"/>
    <property type="evidence" value="ECO:0007669"/>
    <property type="project" value="InterPro"/>
</dbReference>
<keyword evidence="3" id="KW-0560">Oxidoreductase</keyword>
<keyword evidence="10" id="KW-1185">Reference proteome</keyword>
<dbReference type="AlphaFoldDB" id="A0A6B0SIC6"/>
<dbReference type="GO" id="GO:0089714">
    <property type="term" value="F:UDP-N-acetyl-D-mannosamine dehydrogenase activity"/>
    <property type="evidence" value="ECO:0007669"/>
    <property type="project" value="UniProtKB-EC"/>
</dbReference>
<sequence length="467" mass="49102">MSRTLYGSRAAPAVQRQWFKSGAVPVAVYGLGKMGLPLAAVYAENTGNVTGVDIDESVVAAINDGDCPVAREPGLPSLVESLAARDALQATTDSRRAREASVHVLIVPTLVDDDNDPDLSALTDVAGDVAAGLDPGDVVIVESTVPPRTCVDVLRPLLEDASGVPRHSFGLAFCPERTSSGRALRDVRGSHPKIVGGVDDESTRVVGLVYGVLVDNDVIPVADATTAEAVKVFEGLYRDVNIALANDLARLTDELDIEVRDAIDAANTQPFCDIHTPGPGVGGHCIPYYPYFVLHWLQTETPTLSTARRVNDSMPGFVADRVAEGLAASEPNDGDAADARGTVDAYVTDGGAIEDTTVAVLGLTYRSGVAETRASPGVDVCDLLADRGATVYAADPLVEASGVRAEHVAIDELRDCDLDAAVLATAHDEFDAVDWSAFDPLVVVDGHDALDVAGTDHRVYTVGRGWR</sequence>
<dbReference type="PANTHER" id="PTHR43491">
    <property type="entry name" value="UDP-N-ACETYL-D-MANNOSAMINE DEHYDROGENASE"/>
    <property type="match status" value="1"/>
</dbReference>
<accession>A0A6B0SIC6</accession>
<dbReference type="RefSeq" id="WP_325063925.1">
    <property type="nucleotide sequence ID" value="NZ_WUUU01000010.1"/>
</dbReference>
<feature type="domain" description="UDP-glucose/GDP-mannose dehydrogenase C-terminal" evidence="8">
    <location>
        <begin position="359"/>
        <end position="452"/>
    </location>
</feature>
<evidence type="ECO:0000256" key="4">
    <source>
        <dbReference type="ARBA" id="ARBA00023027"/>
    </source>
</evidence>
<dbReference type="InterPro" id="IPR036220">
    <property type="entry name" value="UDP-Glc/GDP-Man_DH_C_sf"/>
</dbReference>
<comment type="catalytic activity">
    <reaction evidence="6">
        <text>UDP-N-acetyl-alpha-D-mannosamine + 2 NAD(+) + H2O = UDP-N-acetyl-alpha-D-mannosaminouronate + 2 NADH + 3 H(+)</text>
        <dbReference type="Rhea" id="RHEA:25780"/>
        <dbReference type="ChEBI" id="CHEBI:15377"/>
        <dbReference type="ChEBI" id="CHEBI:15378"/>
        <dbReference type="ChEBI" id="CHEBI:57540"/>
        <dbReference type="ChEBI" id="CHEBI:57945"/>
        <dbReference type="ChEBI" id="CHEBI:68623"/>
        <dbReference type="ChEBI" id="CHEBI:70731"/>
        <dbReference type="EC" id="1.1.1.336"/>
    </reaction>
</comment>
<dbReference type="EC" id="1.1.1.336" evidence="1"/>
<dbReference type="SUPFAM" id="SSF48179">
    <property type="entry name" value="6-phosphogluconate dehydrogenase C-terminal domain-like"/>
    <property type="match status" value="1"/>
</dbReference>
<evidence type="ECO:0000256" key="1">
    <source>
        <dbReference type="ARBA" id="ARBA00012935"/>
    </source>
</evidence>
<evidence type="ECO:0000256" key="5">
    <source>
        <dbReference type="ARBA" id="ARBA00030172"/>
    </source>
</evidence>
<dbReference type="Pfam" id="PF00984">
    <property type="entry name" value="UDPG_MGDP_dh"/>
    <property type="match status" value="1"/>
</dbReference>
<name>A0A6B0SIC6_9EURY</name>
<dbReference type="GO" id="GO:0016628">
    <property type="term" value="F:oxidoreductase activity, acting on the CH-CH group of donors, NAD or NADP as acceptor"/>
    <property type="evidence" value="ECO:0007669"/>
    <property type="project" value="InterPro"/>
</dbReference>
<dbReference type="InterPro" id="IPR001732">
    <property type="entry name" value="UDP-Glc/GDP-Man_DH_N"/>
</dbReference>
<evidence type="ECO:0000313" key="10">
    <source>
        <dbReference type="Proteomes" id="UP000471521"/>
    </source>
</evidence>
<dbReference type="PANTHER" id="PTHR43491:SF5">
    <property type="entry name" value="UDP-N-ACETYL-D-MANNOSAMINE DEHYDROGENASE"/>
    <property type="match status" value="1"/>
</dbReference>
<dbReference type="InterPro" id="IPR014026">
    <property type="entry name" value="UDP-Glc/GDP-Man_DH_dimer"/>
</dbReference>
<dbReference type="Pfam" id="PF03720">
    <property type="entry name" value="UDPG_MGDP_dh_C"/>
    <property type="match status" value="1"/>
</dbReference>
<evidence type="ECO:0000256" key="6">
    <source>
        <dbReference type="ARBA" id="ARBA00049130"/>
    </source>
</evidence>
<dbReference type="PIRSF" id="PIRSF000124">
    <property type="entry name" value="UDPglc_GDPman_dh"/>
    <property type="match status" value="1"/>
</dbReference>
<dbReference type="Pfam" id="PF03721">
    <property type="entry name" value="UDPG_MGDP_dh_N"/>
    <property type="match status" value="1"/>
</dbReference>
<dbReference type="SUPFAM" id="SSF52413">
    <property type="entry name" value="UDP-glucose/GDP-mannose dehydrogenase C-terminal domain"/>
    <property type="match status" value="1"/>
</dbReference>
<dbReference type="Proteomes" id="UP000471521">
    <property type="component" value="Unassembled WGS sequence"/>
</dbReference>
<dbReference type="InterPro" id="IPR014027">
    <property type="entry name" value="UDP-Glc/GDP-Man_DH_C"/>
</dbReference>
<organism evidence="9 10">
    <name type="scientific">Halobacterium bonnevillei</name>
    <dbReference type="NCBI Taxonomy" id="2692200"/>
    <lineage>
        <taxon>Archaea</taxon>
        <taxon>Methanobacteriati</taxon>
        <taxon>Methanobacteriota</taxon>
        <taxon>Stenosarchaea group</taxon>
        <taxon>Halobacteria</taxon>
        <taxon>Halobacteriales</taxon>
        <taxon>Halobacteriaceae</taxon>
        <taxon>Halobacterium</taxon>
    </lineage>
</organism>
<dbReference type="GO" id="GO:0000271">
    <property type="term" value="P:polysaccharide biosynthetic process"/>
    <property type="evidence" value="ECO:0007669"/>
    <property type="project" value="InterPro"/>
</dbReference>
<evidence type="ECO:0000256" key="2">
    <source>
        <dbReference type="ARBA" id="ARBA00016796"/>
    </source>
</evidence>
<comment type="caution">
    <text evidence="9">The sequence shown here is derived from an EMBL/GenBank/DDBJ whole genome shotgun (WGS) entry which is preliminary data.</text>
</comment>
<dbReference type="InterPro" id="IPR036291">
    <property type="entry name" value="NAD(P)-bd_dom_sf"/>
</dbReference>
<dbReference type="InterPro" id="IPR008927">
    <property type="entry name" value="6-PGluconate_DH-like_C_sf"/>
</dbReference>
<reference evidence="9 10" key="1">
    <citation type="submission" date="2019-12" db="EMBL/GenBank/DDBJ databases">
        <title>Isolation and characterization of three novel carbon monoxide-oxidizing members of Halobacteria from salione crusts and soils.</title>
        <authorList>
            <person name="Myers M.R."/>
            <person name="King G.M."/>
        </authorList>
    </citation>
    <scope>NUCLEOTIDE SEQUENCE [LARGE SCALE GENOMIC DNA]</scope>
    <source>
        <strain evidence="9 10">PCN9</strain>
    </source>
</reference>
<dbReference type="SUPFAM" id="SSF51735">
    <property type="entry name" value="NAD(P)-binding Rossmann-fold domains"/>
    <property type="match status" value="1"/>
</dbReference>
<evidence type="ECO:0000256" key="3">
    <source>
        <dbReference type="ARBA" id="ARBA00023002"/>
    </source>
</evidence>